<reference evidence="2 4" key="1">
    <citation type="journal article" date="2017" name="Nature">
        <title>The sunflower genome provides insights into oil metabolism, flowering and Asterid evolution.</title>
        <authorList>
            <person name="Badouin H."/>
            <person name="Gouzy J."/>
            <person name="Grassa C.J."/>
            <person name="Murat F."/>
            <person name="Staton S.E."/>
            <person name="Cottret L."/>
            <person name="Lelandais-Briere C."/>
            <person name="Owens G.L."/>
            <person name="Carrere S."/>
            <person name="Mayjonade B."/>
            <person name="Legrand L."/>
            <person name="Gill N."/>
            <person name="Kane N.C."/>
            <person name="Bowers J.E."/>
            <person name="Hubner S."/>
            <person name="Bellec A."/>
            <person name="Berard A."/>
            <person name="Berges H."/>
            <person name="Blanchet N."/>
            <person name="Boniface M.C."/>
            <person name="Brunel D."/>
            <person name="Catrice O."/>
            <person name="Chaidir N."/>
            <person name="Claudel C."/>
            <person name="Donnadieu C."/>
            <person name="Faraut T."/>
            <person name="Fievet G."/>
            <person name="Helmstetter N."/>
            <person name="King M."/>
            <person name="Knapp S.J."/>
            <person name="Lai Z."/>
            <person name="Le Paslier M.C."/>
            <person name="Lippi Y."/>
            <person name="Lorenzon L."/>
            <person name="Mandel J.R."/>
            <person name="Marage G."/>
            <person name="Marchand G."/>
            <person name="Marquand E."/>
            <person name="Bret-Mestries E."/>
            <person name="Morien E."/>
            <person name="Nambeesan S."/>
            <person name="Nguyen T."/>
            <person name="Pegot-Espagnet P."/>
            <person name="Pouilly N."/>
            <person name="Raftis F."/>
            <person name="Sallet E."/>
            <person name="Schiex T."/>
            <person name="Thomas J."/>
            <person name="Vandecasteele C."/>
            <person name="Vares D."/>
            <person name="Vear F."/>
            <person name="Vautrin S."/>
            <person name="Crespi M."/>
            <person name="Mangin B."/>
            <person name="Burke J.M."/>
            <person name="Salse J."/>
            <person name="Munos S."/>
            <person name="Vincourt P."/>
            <person name="Rieseberg L.H."/>
            <person name="Langlade N.B."/>
        </authorList>
    </citation>
    <scope>NUCLEOTIDE SEQUENCE [LARGE SCALE GENOMIC DNA]</scope>
    <source>
        <strain evidence="4">cv. SF193</strain>
        <tissue evidence="2">Leaves</tissue>
    </source>
</reference>
<organism evidence="3 4">
    <name type="scientific">Helianthus annuus</name>
    <name type="common">Common sunflower</name>
    <dbReference type="NCBI Taxonomy" id="4232"/>
    <lineage>
        <taxon>Eukaryota</taxon>
        <taxon>Viridiplantae</taxon>
        <taxon>Streptophyta</taxon>
        <taxon>Embryophyta</taxon>
        <taxon>Tracheophyta</taxon>
        <taxon>Spermatophyta</taxon>
        <taxon>Magnoliopsida</taxon>
        <taxon>eudicotyledons</taxon>
        <taxon>Gunneridae</taxon>
        <taxon>Pentapetalae</taxon>
        <taxon>asterids</taxon>
        <taxon>campanulids</taxon>
        <taxon>Asterales</taxon>
        <taxon>Asteraceae</taxon>
        <taxon>Asteroideae</taxon>
        <taxon>Heliantheae alliance</taxon>
        <taxon>Heliantheae</taxon>
        <taxon>Helianthus</taxon>
    </lineage>
</organism>
<proteinExistence type="predicted"/>
<dbReference type="Gramene" id="mRNA:HanXRQr2_Chr14g0664211">
    <property type="protein sequence ID" value="mRNA:HanXRQr2_Chr14g0664211"/>
    <property type="gene ID" value="HanXRQr2_Chr14g0664211"/>
</dbReference>
<evidence type="ECO:0000313" key="2">
    <source>
        <dbReference type="EMBL" id="KAF5770869.1"/>
    </source>
</evidence>
<keyword evidence="4" id="KW-1185">Reference proteome</keyword>
<feature type="region of interest" description="Disordered" evidence="1">
    <location>
        <begin position="51"/>
        <end position="73"/>
    </location>
</feature>
<evidence type="ECO:0000256" key="1">
    <source>
        <dbReference type="SAM" id="MobiDB-lite"/>
    </source>
</evidence>
<accession>A0A251SL48</accession>
<dbReference type="Proteomes" id="UP000215914">
    <property type="component" value="Chromosome 14"/>
</dbReference>
<sequence length="147" mass="16365">MLETLLDNCFALFRSSSKTRSRRNNHTPFTTGTTSFRITWKSLEKLVSTTESCRSEPSSPEIGGNVEDEPKTTNFCSRRTTIGRNSKTAPGHQPEITSRVVSSLFRIIALLRSLGLFSMFTRALLQEIATQPILSAGTTRNWLVVAP</sequence>
<gene>
    <name evidence="3" type="ORF">HannXRQ_Chr14g0458251</name>
    <name evidence="2" type="ORF">HanXRQr2_Chr14g0664211</name>
</gene>
<reference evidence="2" key="3">
    <citation type="submission" date="2020-06" db="EMBL/GenBank/DDBJ databases">
        <title>Helianthus annuus Genome sequencing and assembly Release 2.</title>
        <authorList>
            <person name="Gouzy J."/>
            <person name="Langlade N."/>
            <person name="Munos S."/>
        </authorList>
    </citation>
    <scope>NUCLEOTIDE SEQUENCE</scope>
    <source>
        <tissue evidence="2">Leaves</tissue>
    </source>
</reference>
<protein>
    <submittedName>
        <fullName evidence="3">Uncharacterized protein</fullName>
    </submittedName>
</protein>
<dbReference type="InParanoid" id="A0A251SL48"/>
<evidence type="ECO:0000313" key="3">
    <source>
        <dbReference type="EMBL" id="OTF99586.1"/>
    </source>
</evidence>
<dbReference type="EMBL" id="MNCJ02000329">
    <property type="protein sequence ID" value="KAF5770869.1"/>
    <property type="molecule type" value="Genomic_DNA"/>
</dbReference>
<dbReference type="EMBL" id="CM007903">
    <property type="protein sequence ID" value="OTF99586.1"/>
    <property type="molecule type" value="Genomic_DNA"/>
</dbReference>
<evidence type="ECO:0000313" key="4">
    <source>
        <dbReference type="Proteomes" id="UP000215914"/>
    </source>
</evidence>
<dbReference type="AlphaFoldDB" id="A0A251SL48"/>
<reference evidence="3" key="2">
    <citation type="submission" date="2017-02" db="EMBL/GenBank/DDBJ databases">
        <title>Sunflower complete genome.</title>
        <authorList>
            <person name="Langlade N."/>
            <person name="Munos S."/>
        </authorList>
    </citation>
    <scope>NUCLEOTIDE SEQUENCE [LARGE SCALE GENOMIC DNA]</scope>
    <source>
        <tissue evidence="3">Leaves</tissue>
    </source>
</reference>
<name>A0A251SL48_HELAN</name>